<evidence type="ECO:0000313" key="3">
    <source>
        <dbReference type="Proteomes" id="UP001165190"/>
    </source>
</evidence>
<dbReference type="GO" id="GO:0003824">
    <property type="term" value="F:catalytic activity"/>
    <property type="evidence" value="ECO:0007669"/>
    <property type="project" value="InterPro"/>
</dbReference>
<dbReference type="OrthoDB" id="1881450at2759"/>
<dbReference type="AlphaFoldDB" id="A0A9W7IXE3"/>
<reference evidence="2" key="1">
    <citation type="submission" date="2023-05" db="EMBL/GenBank/DDBJ databases">
        <title>Genome and transcriptome analyses reveal genes involved in the formation of fine ridges on petal epidermal cells in Hibiscus trionum.</title>
        <authorList>
            <person name="Koshimizu S."/>
            <person name="Masuda S."/>
            <person name="Ishii T."/>
            <person name="Shirasu K."/>
            <person name="Hoshino A."/>
            <person name="Arita M."/>
        </authorList>
    </citation>
    <scope>NUCLEOTIDE SEQUENCE</scope>
    <source>
        <strain evidence="2">Hamamatsu line</strain>
    </source>
</reference>
<gene>
    <name evidence="2" type="ORF">HRI_004109300</name>
</gene>
<dbReference type="Gene3D" id="3.60.10.10">
    <property type="entry name" value="Endonuclease/exonuclease/phosphatase"/>
    <property type="match status" value="1"/>
</dbReference>
<accession>A0A9W7IXE3</accession>
<dbReference type="Proteomes" id="UP001165190">
    <property type="component" value="Unassembled WGS sequence"/>
</dbReference>
<dbReference type="PANTHER" id="PTHR33710:SF64">
    <property type="entry name" value="ENDONUCLEASE_EXONUCLEASE_PHOSPHATASE DOMAIN-CONTAINING PROTEIN"/>
    <property type="match status" value="1"/>
</dbReference>
<dbReference type="EMBL" id="BSYR01000039">
    <property type="protein sequence ID" value="GMJ04401.1"/>
    <property type="molecule type" value="Genomic_DNA"/>
</dbReference>
<evidence type="ECO:0000313" key="2">
    <source>
        <dbReference type="EMBL" id="GMJ04401.1"/>
    </source>
</evidence>
<name>A0A9W7IXE3_HIBTR</name>
<evidence type="ECO:0000259" key="1">
    <source>
        <dbReference type="Pfam" id="PF03372"/>
    </source>
</evidence>
<dbReference type="SUPFAM" id="SSF56219">
    <property type="entry name" value="DNase I-like"/>
    <property type="match status" value="1"/>
</dbReference>
<comment type="caution">
    <text evidence="2">The sequence shown here is derived from an EMBL/GenBank/DDBJ whole genome shotgun (WGS) entry which is preliminary data.</text>
</comment>
<keyword evidence="3" id="KW-1185">Reference proteome</keyword>
<dbReference type="PANTHER" id="PTHR33710">
    <property type="entry name" value="BNAC02G09200D PROTEIN"/>
    <property type="match status" value="1"/>
</dbReference>
<feature type="domain" description="Endonuclease/exonuclease/phosphatase" evidence="1">
    <location>
        <begin position="9"/>
        <end position="208"/>
    </location>
</feature>
<dbReference type="InterPro" id="IPR036691">
    <property type="entry name" value="Endo/exonu/phosph_ase_sf"/>
</dbReference>
<proteinExistence type="predicted"/>
<dbReference type="Pfam" id="PF03372">
    <property type="entry name" value="Exo_endo_phos"/>
    <property type="match status" value="1"/>
</dbReference>
<sequence length="293" mass="33720">MKLQNLFFSWNIRGYGKAEKKRSIRRMISNERPKFILLQETKYSNLLDEVVRDLCGKFSSFDVKCIPPIGLSGGLCSIWNSEIFKCDFSVEVQGAIVCVGRLCKVNLRVGIINVYAPNDSIRRREFLEELRNWITANSIPVIIGGDFNIVRNKEESTGVSMKTKDMECFSDFINDQGLIDMPCSGGKYTWSSLRQVPSFSRLHHFLISTECAGLWTNLTQRVLPKGLSDHNPIVLSVDNVNWAKYFKWFDHWGEEKELVDLIRKTVSTTEEYGISKILRECKATTKVWVQELR</sequence>
<protein>
    <recommendedName>
        <fullName evidence="1">Endonuclease/exonuclease/phosphatase domain-containing protein</fullName>
    </recommendedName>
</protein>
<organism evidence="2 3">
    <name type="scientific">Hibiscus trionum</name>
    <name type="common">Flower of an hour</name>
    <dbReference type="NCBI Taxonomy" id="183268"/>
    <lineage>
        <taxon>Eukaryota</taxon>
        <taxon>Viridiplantae</taxon>
        <taxon>Streptophyta</taxon>
        <taxon>Embryophyta</taxon>
        <taxon>Tracheophyta</taxon>
        <taxon>Spermatophyta</taxon>
        <taxon>Magnoliopsida</taxon>
        <taxon>eudicotyledons</taxon>
        <taxon>Gunneridae</taxon>
        <taxon>Pentapetalae</taxon>
        <taxon>rosids</taxon>
        <taxon>malvids</taxon>
        <taxon>Malvales</taxon>
        <taxon>Malvaceae</taxon>
        <taxon>Malvoideae</taxon>
        <taxon>Hibiscus</taxon>
    </lineage>
</organism>
<dbReference type="InterPro" id="IPR005135">
    <property type="entry name" value="Endo/exonuclease/phosphatase"/>
</dbReference>